<keyword evidence="3" id="KW-0547">Nucleotide-binding</keyword>
<dbReference type="FunFam" id="1.10.510.10:FF:000095">
    <property type="entry name" value="protein STRUBBELIG-RECEPTOR FAMILY 8"/>
    <property type="match status" value="1"/>
</dbReference>
<dbReference type="InterPro" id="IPR008266">
    <property type="entry name" value="Tyr_kinase_AS"/>
</dbReference>
<dbReference type="Gene3D" id="3.30.200.20">
    <property type="entry name" value="Phosphorylase Kinase, domain 1"/>
    <property type="match status" value="2"/>
</dbReference>
<dbReference type="InterPro" id="IPR000719">
    <property type="entry name" value="Prot_kinase_dom"/>
</dbReference>
<evidence type="ECO:0000313" key="8">
    <source>
        <dbReference type="Proteomes" id="UP001443914"/>
    </source>
</evidence>
<dbReference type="PANTHER" id="PTHR47983">
    <property type="entry name" value="PTO-INTERACTING PROTEIN 1-LIKE"/>
    <property type="match status" value="1"/>
</dbReference>
<dbReference type="Proteomes" id="UP001443914">
    <property type="component" value="Unassembled WGS sequence"/>
</dbReference>
<evidence type="ECO:0000256" key="2">
    <source>
        <dbReference type="ARBA" id="ARBA00022679"/>
    </source>
</evidence>
<dbReference type="PANTHER" id="PTHR47983:SF7">
    <property type="entry name" value="PROTEIN KINASE SUPERFAMILY PROTEIN"/>
    <property type="match status" value="1"/>
</dbReference>
<dbReference type="Pfam" id="PF07714">
    <property type="entry name" value="PK_Tyr_Ser-Thr"/>
    <property type="match status" value="2"/>
</dbReference>
<keyword evidence="5" id="KW-0067">ATP-binding</keyword>
<keyword evidence="1" id="KW-0597">Phosphoprotein</keyword>
<accession>A0AAW1KXM1</accession>
<evidence type="ECO:0000313" key="7">
    <source>
        <dbReference type="EMBL" id="KAK9725623.1"/>
    </source>
</evidence>
<evidence type="ECO:0000256" key="3">
    <source>
        <dbReference type="ARBA" id="ARBA00022741"/>
    </source>
</evidence>
<comment type="caution">
    <text evidence="7">The sequence shown here is derived from an EMBL/GenBank/DDBJ whole genome shotgun (WGS) entry which is preliminary data.</text>
</comment>
<keyword evidence="8" id="KW-1185">Reference proteome</keyword>
<evidence type="ECO:0000256" key="4">
    <source>
        <dbReference type="ARBA" id="ARBA00022777"/>
    </source>
</evidence>
<dbReference type="InterPro" id="IPR052101">
    <property type="entry name" value="Plant_StressResp_Kinase"/>
</dbReference>
<keyword evidence="2" id="KW-0808">Transferase</keyword>
<dbReference type="InterPro" id="IPR001245">
    <property type="entry name" value="Ser-Thr/Tyr_kinase_cat_dom"/>
</dbReference>
<dbReference type="InterPro" id="IPR011009">
    <property type="entry name" value="Kinase-like_dom_sf"/>
</dbReference>
<dbReference type="AlphaFoldDB" id="A0AAW1KXM1"/>
<dbReference type="PROSITE" id="PS00109">
    <property type="entry name" value="PROTEIN_KINASE_TYR"/>
    <property type="match status" value="1"/>
</dbReference>
<protein>
    <recommendedName>
        <fullName evidence="6">Protein kinase domain-containing protein</fullName>
    </recommendedName>
</protein>
<dbReference type="GO" id="GO:0005524">
    <property type="term" value="F:ATP binding"/>
    <property type="evidence" value="ECO:0007669"/>
    <property type="project" value="UniProtKB-KW"/>
</dbReference>
<dbReference type="PROSITE" id="PS50011">
    <property type="entry name" value="PROTEIN_KINASE_DOM"/>
    <property type="match status" value="2"/>
</dbReference>
<evidence type="ECO:0000256" key="1">
    <source>
        <dbReference type="ARBA" id="ARBA00022553"/>
    </source>
</evidence>
<gene>
    <name evidence="7" type="ORF">RND81_05G158100</name>
</gene>
<evidence type="ECO:0000256" key="5">
    <source>
        <dbReference type="ARBA" id="ARBA00022840"/>
    </source>
</evidence>
<proteinExistence type="predicted"/>
<reference evidence="7" key="1">
    <citation type="submission" date="2024-03" db="EMBL/GenBank/DDBJ databases">
        <title>WGS assembly of Saponaria officinalis var. Norfolk2.</title>
        <authorList>
            <person name="Jenkins J."/>
            <person name="Shu S."/>
            <person name="Grimwood J."/>
            <person name="Barry K."/>
            <person name="Goodstein D."/>
            <person name="Schmutz J."/>
            <person name="Leebens-Mack J."/>
            <person name="Osbourn A."/>
        </authorList>
    </citation>
    <scope>NUCLEOTIDE SEQUENCE [LARGE SCALE GENOMIC DNA]</scope>
    <source>
        <strain evidence="7">JIC</strain>
    </source>
</reference>
<name>A0AAW1KXM1_SAPOF</name>
<sequence>MLMLLQLSVVSGLNHEHLTGLLGYCMEEDNRYLVYEYAPLGSLHDALYGRKGLEGAEPGPVLSWDQRRKIAYDAAKGLEYLHEEANPSIVHGDVRSSNVLLFNDDISKIADFNLARDPRSCSTRALGYDPPEYTTTEEKTKKGDVYSFAVVLLELLTGRKPVDDTLPEEERDLVTWATPYLSEDKIEQIIDPRLNGEFPLNGVAKVAALAGMCLQDEPDFRPNMAIMAKALKPLPAEPEESVEAECEGAVKVYTMDELNEMTNNFSYMSLLAKTSYASVFRTYYKTGPLTAVKKLDMSVAQDSDTDFVAQLSVVTKLKHDHLTELLGYCLEENNRILVYELATMGSLHDVLYGRKQISGAEPGPGLTWDRRARVAYGAAKGLEYLHNTVNPPIVHGGVRSSNVLMFDSLIPGGYYSKIADFNLTNALLGDTAVDGDLGHEDDLTEKRSRKSDVYGFGLVLLELLTGRKPVDETLPEEEQDLVTWAIPYLNAENVEQIIDPKLDDDFSVEDVAKVAELAGLCIQEEPDMSTVVEILKTCVDV</sequence>
<dbReference type="EMBL" id="JBDFQZ010000005">
    <property type="protein sequence ID" value="KAK9725623.1"/>
    <property type="molecule type" value="Genomic_DNA"/>
</dbReference>
<keyword evidence="4" id="KW-0418">Kinase</keyword>
<dbReference type="Gene3D" id="1.10.510.10">
    <property type="entry name" value="Transferase(Phosphotransferase) domain 1"/>
    <property type="match status" value="2"/>
</dbReference>
<evidence type="ECO:0000259" key="6">
    <source>
        <dbReference type="PROSITE" id="PS50011"/>
    </source>
</evidence>
<dbReference type="SUPFAM" id="SSF56112">
    <property type="entry name" value="Protein kinase-like (PK-like)"/>
    <property type="match status" value="2"/>
</dbReference>
<feature type="domain" description="Protein kinase" evidence="6">
    <location>
        <begin position="1"/>
        <end position="235"/>
    </location>
</feature>
<feature type="domain" description="Protein kinase" evidence="6">
    <location>
        <begin position="265"/>
        <end position="541"/>
    </location>
</feature>
<dbReference type="GO" id="GO:0004672">
    <property type="term" value="F:protein kinase activity"/>
    <property type="evidence" value="ECO:0007669"/>
    <property type="project" value="InterPro"/>
</dbReference>
<organism evidence="7 8">
    <name type="scientific">Saponaria officinalis</name>
    <name type="common">Common soapwort</name>
    <name type="synonym">Lychnis saponaria</name>
    <dbReference type="NCBI Taxonomy" id="3572"/>
    <lineage>
        <taxon>Eukaryota</taxon>
        <taxon>Viridiplantae</taxon>
        <taxon>Streptophyta</taxon>
        <taxon>Embryophyta</taxon>
        <taxon>Tracheophyta</taxon>
        <taxon>Spermatophyta</taxon>
        <taxon>Magnoliopsida</taxon>
        <taxon>eudicotyledons</taxon>
        <taxon>Gunneridae</taxon>
        <taxon>Pentapetalae</taxon>
        <taxon>Caryophyllales</taxon>
        <taxon>Caryophyllaceae</taxon>
        <taxon>Caryophylleae</taxon>
        <taxon>Saponaria</taxon>
    </lineage>
</organism>